<proteinExistence type="predicted"/>
<sequence length="125" mass="14440">MIIGQSSLPQNHKCQKCAQNRACPCPTPAQLFRFKSSGTRQSDTNLTTGITICTLVMVPLRSCHLQFKIIDSCIVEKWPSIKPNESLQYMNIQWGYISQYSYYCCTLQVQIFTKKEIKLLILRMR</sequence>
<protein>
    <submittedName>
        <fullName evidence="2">Hypothetical_protein</fullName>
    </submittedName>
</protein>
<accession>A0AA86UP84</accession>
<reference evidence="1" key="1">
    <citation type="submission" date="2023-06" db="EMBL/GenBank/DDBJ databases">
        <authorList>
            <person name="Kurt Z."/>
        </authorList>
    </citation>
    <scope>NUCLEOTIDE SEQUENCE</scope>
</reference>
<reference evidence="2 3" key="2">
    <citation type="submission" date="2024-07" db="EMBL/GenBank/DDBJ databases">
        <authorList>
            <person name="Akdeniz Z."/>
        </authorList>
    </citation>
    <scope>NUCLEOTIDE SEQUENCE [LARGE SCALE GENOMIC DNA]</scope>
</reference>
<dbReference type="AlphaFoldDB" id="A0AA86UP84"/>
<dbReference type="EMBL" id="CAXDID020000120">
    <property type="protein sequence ID" value="CAL6031497.1"/>
    <property type="molecule type" value="Genomic_DNA"/>
</dbReference>
<evidence type="ECO:0000313" key="2">
    <source>
        <dbReference type="EMBL" id="CAL6031497.1"/>
    </source>
</evidence>
<evidence type="ECO:0000313" key="3">
    <source>
        <dbReference type="Proteomes" id="UP001642409"/>
    </source>
</evidence>
<dbReference type="EMBL" id="CATOUU010000960">
    <property type="protein sequence ID" value="CAI9962814.1"/>
    <property type="molecule type" value="Genomic_DNA"/>
</dbReference>
<organism evidence="1">
    <name type="scientific">Hexamita inflata</name>
    <dbReference type="NCBI Taxonomy" id="28002"/>
    <lineage>
        <taxon>Eukaryota</taxon>
        <taxon>Metamonada</taxon>
        <taxon>Diplomonadida</taxon>
        <taxon>Hexamitidae</taxon>
        <taxon>Hexamitinae</taxon>
        <taxon>Hexamita</taxon>
    </lineage>
</organism>
<keyword evidence="3" id="KW-1185">Reference proteome</keyword>
<comment type="caution">
    <text evidence="1">The sequence shown here is derived from an EMBL/GenBank/DDBJ whole genome shotgun (WGS) entry which is preliminary data.</text>
</comment>
<name>A0AA86UP84_9EUKA</name>
<dbReference type="Proteomes" id="UP001642409">
    <property type="component" value="Unassembled WGS sequence"/>
</dbReference>
<gene>
    <name evidence="2" type="ORF">HINF_LOCUS34030</name>
    <name evidence="1" type="ORF">HINF_LOCUS50459</name>
</gene>
<evidence type="ECO:0000313" key="1">
    <source>
        <dbReference type="EMBL" id="CAI9962814.1"/>
    </source>
</evidence>